<dbReference type="RefSeq" id="WP_187255687.1">
    <property type="nucleotide sequence ID" value="NZ_JBHULF010000006.1"/>
</dbReference>
<name>A0ABR7M5T1_9BACT</name>
<sequence length="460" mass="51057">MRYSLLTPFMITLLVLSKPSSGQTNASFDLVNYMIPGSWKRETGNGSVSHTIIDERNGDYAKIIVYKSIPGSGNLQADFEAEWSSLVSVPYKTNTPIETAENEMPDGWKVKSGTVAFTFNNRNSAAVLITGSHKAIKLSMVVLTNTTAYQQELDAFSQSIEFRKVSDQTADDLVKIAPTPPAISSGFTFTTSNFDDGWTSTVQEDWVMVTKGKTNVYLLYALPYNADQFTGTGIMARDYYWDQYVSKYFTIISRQYQDNGEFVSSFKPAYVEGRAVNRQTGENCFIAMTLEIAPNTAYLTIASTPDEATMRRQFPKGSDRFASDLTAMNRYNKFAVAGKDITGTWQNGNNSTAQWYYISPAGYESYAGMTLAATSSTFHFNGNGSYSSIHNGATGAVGNMNTFQQEYKGNFSVSNWNITATNRYEGKTDRFDASFKAIRGGRILQLNNGAGQYYHLVKIK</sequence>
<organism evidence="1 2">
    <name type="scientific">Flavihumibacter stibioxidans</name>
    <dbReference type="NCBI Taxonomy" id="1834163"/>
    <lineage>
        <taxon>Bacteria</taxon>
        <taxon>Pseudomonadati</taxon>
        <taxon>Bacteroidota</taxon>
        <taxon>Chitinophagia</taxon>
        <taxon>Chitinophagales</taxon>
        <taxon>Chitinophagaceae</taxon>
        <taxon>Flavihumibacter</taxon>
    </lineage>
</organism>
<accession>A0ABR7M5T1</accession>
<evidence type="ECO:0000313" key="2">
    <source>
        <dbReference type="Proteomes" id="UP000765802"/>
    </source>
</evidence>
<comment type="caution">
    <text evidence="1">The sequence shown here is derived from an EMBL/GenBank/DDBJ whole genome shotgun (WGS) entry which is preliminary data.</text>
</comment>
<proteinExistence type="predicted"/>
<keyword evidence="2" id="KW-1185">Reference proteome</keyword>
<protein>
    <recommendedName>
        <fullName evidence="3">Lipocalin-like domain-containing protein</fullName>
    </recommendedName>
</protein>
<evidence type="ECO:0000313" key="1">
    <source>
        <dbReference type="EMBL" id="MBC6490381.1"/>
    </source>
</evidence>
<evidence type="ECO:0008006" key="3">
    <source>
        <dbReference type="Google" id="ProtNLM"/>
    </source>
</evidence>
<dbReference type="EMBL" id="MBUA01000001">
    <property type="protein sequence ID" value="MBC6490381.1"/>
    <property type="molecule type" value="Genomic_DNA"/>
</dbReference>
<dbReference type="Proteomes" id="UP000765802">
    <property type="component" value="Unassembled WGS sequence"/>
</dbReference>
<gene>
    <name evidence="1" type="ORF">BC349_05360</name>
</gene>
<reference evidence="1 2" key="1">
    <citation type="submission" date="2016-07" db="EMBL/GenBank/DDBJ databases">
        <title>Genome analysis of Flavihumibacter stibioxidans YS-17.</title>
        <authorList>
            <person name="Shi K."/>
            <person name="Han Y."/>
            <person name="Wang G."/>
        </authorList>
    </citation>
    <scope>NUCLEOTIDE SEQUENCE [LARGE SCALE GENOMIC DNA]</scope>
    <source>
        <strain evidence="1 2">YS-17</strain>
    </source>
</reference>